<feature type="signal peptide" evidence="1">
    <location>
        <begin position="1"/>
        <end position="18"/>
    </location>
</feature>
<proteinExistence type="predicted"/>
<gene>
    <name evidence="2" type="ORF">DK389_28015</name>
</gene>
<dbReference type="Proteomes" id="UP000245926">
    <property type="component" value="Chromosome"/>
</dbReference>
<feature type="chain" id="PRO_5016047150" evidence="1">
    <location>
        <begin position="19"/>
        <end position="67"/>
    </location>
</feature>
<evidence type="ECO:0000256" key="1">
    <source>
        <dbReference type="SAM" id="SignalP"/>
    </source>
</evidence>
<protein>
    <submittedName>
        <fullName evidence="2">Uncharacterized protein</fullName>
    </submittedName>
</protein>
<accession>A0A2U8WC53</accession>
<evidence type="ECO:0000313" key="2">
    <source>
        <dbReference type="EMBL" id="AWN43653.1"/>
    </source>
</evidence>
<organism evidence="2 3">
    <name type="scientific">Methylobacterium durans</name>
    <dbReference type="NCBI Taxonomy" id="2202825"/>
    <lineage>
        <taxon>Bacteria</taxon>
        <taxon>Pseudomonadati</taxon>
        <taxon>Pseudomonadota</taxon>
        <taxon>Alphaproteobacteria</taxon>
        <taxon>Hyphomicrobiales</taxon>
        <taxon>Methylobacteriaceae</taxon>
        <taxon>Methylobacterium</taxon>
    </lineage>
</organism>
<evidence type="ECO:0000313" key="3">
    <source>
        <dbReference type="Proteomes" id="UP000245926"/>
    </source>
</evidence>
<keyword evidence="3" id="KW-1185">Reference proteome</keyword>
<name>A0A2U8WC53_9HYPH</name>
<dbReference type="KEGG" id="mets:DK389_28015"/>
<sequence length="67" mass="6449">MTALLLALAAGAANVALVAVLADRLGPKAAAAGELFAVNDARPASARVDAVKAGNENAPAVAAKRAA</sequence>
<keyword evidence="1" id="KW-0732">Signal</keyword>
<dbReference type="EMBL" id="CP029550">
    <property type="protein sequence ID" value="AWN43653.1"/>
    <property type="molecule type" value="Genomic_DNA"/>
</dbReference>
<dbReference type="AlphaFoldDB" id="A0A2U8WC53"/>
<reference evidence="3" key="1">
    <citation type="submission" date="2018-05" db="EMBL/GenBank/DDBJ databases">
        <title>Complete Genome Sequence of Methylobacterium sp. 17SD2-17.</title>
        <authorList>
            <person name="Srinivasan S."/>
        </authorList>
    </citation>
    <scope>NUCLEOTIDE SEQUENCE [LARGE SCALE GENOMIC DNA]</scope>
    <source>
        <strain evidence="3">17SD2-17</strain>
    </source>
</reference>